<dbReference type="OrthoDB" id="4036527at2759"/>
<feature type="compositionally biased region" description="Low complexity" evidence="1">
    <location>
        <begin position="188"/>
        <end position="202"/>
    </location>
</feature>
<dbReference type="OMA" id="HICITEP"/>
<evidence type="ECO:0008006" key="4">
    <source>
        <dbReference type="Google" id="ProtNLM"/>
    </source>
</evidence>
<evidence type="ECO:0000313" key="3">
    <source>
        <dbReference type="Proteomes" id="UP000000689"/>
    </source>
</evidence>
<gene>
    <name evidence="2" type="primary">NDAI0A08240</name>
    <name evidence="2" type="ordered locus">NDAI_0A08240</name>
</gene>
<keyword evidence="3" id="KW-1185">Reference proteome</keyword>
<evidence type="ECO:0000313" key="2">
    <source>
        <dbReference type="EMBL" id="CCD22977.1"/>
    </source>
</evidence>
<dbReference type="KEGG" id="ndi:NDAI_0A08240"/>
<sequence length="263" mass="29682">METQFDPITSSISYSKLKSLPPLPHYKQLIWNSIFNDSIDELQNVQNDLINCHSIIQADINDELKQIDIIENHLKSSLKKIDSFYKKKIIKRRNHNSGFNHDSKSLDKLFINVDSIKENVSIIDNDLNDIIADFIKLDSNLPRKNQLLSLSSSSETSVNQSHYPLLFQLIKEKVNLPSSSETNRRKSNSNSSSSKSNPNLNTIDQKKGPVTKWNPVSPTLIPPVLTSKKTTEPSISTINEDININGDIIQAAKLSLDDLKTCI</sequence>
<dbReference type="STRING" id="1071378.G0W589"/>
<dbReference type="HOGENOM" id="CLU_086126_0_0_1"/>
<organism evidence="2 3">
    <name type="scientific">Naumovozyma dairenensis (strain ATCC 10597 / BCRC 20456 / CBS 421 / NBRC 0211 / NRRL Y-12639)</name>
    <name type="common">Saccharomyces dairenensis</name>
    <dbReference type="NCBI Taxonomy" id="1071378"/>
    <lineage>
        <taxon>Eukaryota</taxon>
        <taxon>Fungi</taxon>
        <taxon>Dikarya</taxon>
        <taxon>Ascomycota</taxon>
        <taxon>Saccharomycotina</taxon>
        <taxon>Saccharomycetes</taxon>
        <taxon>Saccharomycetales</taxon>
        <taxon>Saccharomycetaceae</taxon>
        <taxon>Naumovozyma</taxon>
    </lineage>
</organism>
<accession>G0W589</accession>
<dbReference type="GeneID" id="11493583"/>
<reference evidence="2 3" key="1">
    <citation type="journal article" date="2011" name="Proc. Natl. Acad. Sci. U.S.A.">
        <title>Evolutionary erosion of yeast sex chromosomes by mating-type switching accidents.</title>
        <authorList>
            <person name="Gordon J.L."/>
            <person name="Armisen D."/>
            <person name="Proux-Wera E."/>
            <person name="Oheigeartaigh S.S."/>
            <person name="Byrne K.P."/>
            <person name="Wolfe K.H."/>
        </authorList>
    </citation>
    <scope>NUCLEOTIDE SEQUENCE [LARGE SCALE GENOMIC DNA]</scope>
    <source>
        <strain evidence="3">ATCC 10597 / BCRC 20456 / CBS 421 / NBRC 0211 / NRRL Y-12639</strain>
    </source>
</reference>
<proteinExistence type="predicted"/>
<dbReference type="eggNOG" id="ENOG502S95F">
    <property type="taxonomic scope" value="Eukaryota"/>
</dbReference>
<feature type="region of interest" description="Disordered" evidence="1">
    <location>
        <begin position="177"/>
        <end position="215"/>
    </location>
</feature>
<evidence type="ECO:0000256" key="1">
    <source>
        <dbReference type="SAM" id="MobiDB-lite"/>
    </source>
</evidence>
<dbReference type="RefSeq" id="XP_003668220.1">
    <property type="nucleotide sequence ID" value="XM_003668172.1"/>
</dbReference>
<dbReference type="AlphaFoldDB" id="G0W589"/>
<dbReference type="Proteomes" id="UP000000689">
    <property type="component" value="Chromosome 1"/>
</dbReference>
<protein>
    <recommendedName>
        <fullName evidence="4">Biogenesis of lysosome-related organelles complex 1 subunit VAB2</fullName>
    </recommendedName>
</protein>
<dbReference type="EMBL" id="HE580267">
    <property type="protein sequence ID" value="CCD22977.1"/>
    <property type="molecule type" value="Genomic_DNA"/>
</dbReference>
<name>G0W589_NAUDC</name>